<dbReference type="AlphaFoldDB" id="A4J631"/>
<dbReference type="SUPFAM" id="SSF51556">
    <property type="entry name" value="Metallo-dependent hydrolases"/>
    <property type="match status" value="1"/>
</dbReference>
<dbReference type="GO" id="GO:0046872">
    <property type="term" value="F:metal ion binding"/>
    <property type="evidence" value="ECO:0007669"/>
    <property type="project" value="UniProtKB-KW"/>
</dbReference>
<comment type="similarity">
    <text evidence="1">Belongs to the metallo-dependent hydrolases superfamily.</text>
</comment>
<dbReference type="STRING" id="349161.Dred_2017"/>
<dbReference type="GO" id="GO:0016788">
    <property type="term" value="F:hydrolase activity, acting on ester bonds"/>
    <property type="evidence" value="ECO:0007669"/>
    <property type="project" value="UniProtKB-UniRule"/>
</dbReference>
<accession>A4J631</accession>
<dbReference type="HOGENOM" id="CLU_061552_1_0_9"/>
<dbReference type="PANTHER" id="PTHR42658">
    <property type="entry name" value="HYDROLASE TATD"/>
    <property type="match status" value="1"/>
</dbReference>
<dbReference type="PIRSF" id="PIRSF005295">
    <property type="entry name" value="UCP005295_TatD"/>
    <property type="match status" value="1"/>
</dbReference>
<dbReference type="EMBL" id="CP000612">
    <property type="protein sequence ID" value="ABO50534.1"/>
    <property type="molecule type" value="Genomic_DNA"/>
</dbReference>
<dbReference type="PANTHER" id="PTHR42658:SF1">
    <property type="entry name" value="HYDROLASE TATD"/>
    <property type="match status" value="1"/>
</dbReference>
<dbReference type="InterPro" id="IPR001130">
    <property type="entry name" value="TatD-like"/>
</dbReference>
<dbReference type="OrthoDB" id="9783157at2"/>
<dbReference type="InterPro" id="IPR032466">
    <property type="entry name" value="Metal_Hydrolase"/>
</dbReference>
<sequence>MSYLVDSHLHVTMMPYEGLQAMSEGGVKKVINCAIVVSAHHAESYFDHFRLITGFYRKSAEGLGIKLYSTIGVHPAGIPHDWTRVVDTLPEYLKLEGVVGLGEVGMNQGSQLEKDVLKAQLEVARDQKVPVIVHIPFENRLQITELTLNIASQVGIPSHLLVIDHTNLDILDKVKQFGAVPAITIRPRNVSLEVLQENINHFKDGMLNCDFSNLFPNDPTAVIKAFNYLKANGVDQAIIDNLTRKRAETVFNI</sequence>
<dbReference type="InterPro" id="IPR012022">
    <property type="entry name" value="UCP005295"/>
</dbReference>
<evidence type="ECO:0000256" key="1">
    <source>
        <dbReference type="PIRNR" id="PIRNR005295"/>
    </source>
</evidence>
<reference evidence="2 3" key="1">
    <citation type="submission" date="2007-03" db="EMBL/GenBank/DDBJ databases">
        <title>Complete sequence of Desulfotomaculum reducens MI-1.</title>
        <authorList>
            <consortium name="US DOE Joint Genome Institute"/>
            <person name="Copeland A."/>
            <person name="Lucas S."/>
            <person name="Lapidus A."/>
            <person name="Barry K."/>
            <person name="Detter J.C."/>
            <person name="Glavina del Rio T."/>
            <person name="Hammon N."/>
            <person name="Israni S."/>
            <person name="Dalin E."/>
            <person name="Tice H."/>
            <person name="Pitluck S."/>
            <person name="Sims D."/>
            <person name="Brettin T."/>
            <person name="Bruce D."/>
            <person name="Han C."/>
            <person name="Tapia R."/>
            <person name="Schmutz J."/>
            <person name="Larimer F."/>
            <person name="Land M."/>
            <person name="Hauser L."/>
            <person name="Kyrpides N."/>
            <person name="Kim E."/>
            <person name="Tebo B.M."/>
            <person name="Richardson P."/>
        </authorList>
    </citation>
    <scope>NUCLEOTIDE SEQUENCE [LARGE SCALE GENOMIC DNA]</scope>
    <source>
        <strain evidence="2 3">MI-1</strain>
    </source>
</reference>
<gene>
    <name evidence="2" type="ordered locus">Dred_2017</name>
</gene>
<organism evidence="2 3">
    <name type="scientific">Desulforamulus reducens (strain ATCC BAA-1160 / DSM 100696 / MI-1)</name>
    <name type="common">Desulfotomaculum reducens</name>
    <dbReference type="NCBI Taxonomy" id="349161"/>
    <lineage>
        <taxon>Bacteria</taxon>
        <taxon>Bacillati</taxon>
        <taxon>Bacillota</taxon>
        <taxon>Clostridia</taxon>
        <taxon>Eubacteriales</taxon>
        <taxon>Peptococcaceae</taxon>
        <taxon>Desulforamulus</taxon>
    </lineage>
</organism>
<dbReference type="Proteomes" id="UP000001556">
    <property type="component" value="Chromosome"/>
</dbReference>
<dbReference type="RefSeq" id="WP_011878341.1">
    <property type="nucleotide sequence ID" value="NC_009253.1"/>
</dbReference>
<proteinExistence type="inferred from homology"/>
<evidence type="ECO:0000313" key="3">
    <source>
        <dbReference type="Proteomes" id="UP000001556"/>
    </source>
</evidence>
<protein>
    <submittedName>
        <fullName evidence="2">TatD-related deoxyribonuclease</fullName>
    </submittedName>
</protein>
<dbReference type="Pfam" id="PF01026">
    <property type="entry name" value="TatD_DNase"/>
    <property type="match status" value="1"/>
</dbReference>
<keyword evidence="3" id="KW-1185">Reference proteome</keyword>
<dbReference type="KEGG" id="drm:Dred_2017"/>
<keyword evidence="1" id="KW-0378">Hydrolase</keyword>
<dbReference type="eggNOG" id="COG1099">
    <property type="taxonomic scope" value="Bacteria"/>
</dbReference>
<keyword evidence="1" id="KW-0479">Metal-binding</keyword>
<dbReference type="Gene3D" id="3.20.20.140">
    <property type="entry name" value="Metal-dependent hydrolases"/>
    <property type="match status" value="1"/>
</dbReference>
<name>A4J631_DESRM</name>
<evidence type="ECO:0000313" key="2">
    <source>
        <dbReference type="EMBL" id="ABO50534.1"/>
    </source>
</evidence>